<comment type="caution">
    <text evidence="1">The sequence shown here is derived from an EMBL/GenBank/DDBJ whole genome shotgun (WGS) entry which is preliminary data.</text>
</comment>
<name>A0ABS1EGQ7_9BURK</name>
<reference evidence="1 2" key="1">
    <citation type="submission" date="2020-12" db="EMBL/GenBank/DDBJ databases">
        <authorList>
            <person name="Lu T."/>
            <person name="Wang Q."/>
            <person name="Han X."/>
        </authorList>
    </citation>
    <scope>NUCLEOTIDE SEQUENCE [LARGE SCALE GENOMIC DNA]</scope>
    <source>
        <strain evidence="1 2">WQ 585</strain>
    </source>
</reference>
<gene>
    <name evidence="1" type="ORF">JHL22_13285</name>
</gene>
<keyword evidence="2" id="KW-1185">Reference proteome</keyword>
<protein>
    <submittedName>
        <fullName evidence="1">Uncharacterized protein</fullName>
    </submittedName>
</protein>
<dbReference type="EMBL" id="JAENGP010000016">
    <property type="protein sequence ID" value="MBK1782186.1"/>
    <property type="molecule type" value="Genomic_DNA"/>
</dbReference>
<evidence type="ECO:0000313" key="2">
    <source>
        <dbReference type="Proteomes" id="UP000635316"/>
    </source>
</evidence>
<dbReference type="Proteomes" id="UP000635316">
    <property type="component" value="Unassembled WGS sequence"/>
</dbReference>
<proteinExistence type="predicted"/>
<dbReference type="RefSeq" id="WP_200238439.1">
    <property type="nucleotide sequence ID" value="NZ_JAENGP010000016.1"/>
</dbReference>
<evidence type="ECO:0000313" key="1">
    <source>
        <dbReference type="EMBL" id="MBK1782186.1"/>
    </source>
</evidence>
<organism evidence="1 2">
    <name type="scientific">Advenella mandrilli</name>
    <dbReference type="NCBI Taxonomy" id="2800330"/>
    <lineage>
        <taxon>Bacteria</taxon>
        <taxon>Pseudomonadati</taxon>
        <taxon>Pseudomonadota</taxon>
        <taxon>Betaproteobacteria</taxon>
        <taxon>Burkholderiales</taxon>
        <taxon>Alcaligenaceae</taxon>
    </lineage>
</organism>
<accession>A0ABS1EGQ7</accession>
<sequence length="51" mass="5070">MSSQTGIPATDMRGGNCGNLLSAAGGPFDIHSSLIKVGQVFVPAASLVQPA</sequence>